<dbReference type="Proteomes" id="UP000236161">
    <property type="component" value="Unassembled WGS sequence"/>
</dbReference>
<evidence type="ECO:0000256" key="3">
    <source>
        <dbReference type="ARBA" id="ARBA00022963"/>
    </source>
</evidence>
<dbReference type="AlphaFoldDB" id="A0A2I0BE00"/>
<evidence type="ECO:0000256" key="1">
    <source>
        <dbReference type="ARBA" id="ARBA00010240"/>
    </source>
</evidence>
<name>A0A2I0BE00_9ASPA</name>
<dbReference type="InterPro" id="IPR002641">
    <property type="entry name" value="PNPLA_dom"/>
</dbReference>
<evidence type="ECO:0000256" key="2">
    <source>
        <dbReference type="ARBA" id="ARBA00022801"/>
    </source>
</evidence>
<evidence type="ECO:0000313" key="9">
    <source>
        <dbReference type="EMBL" id="PKA66020.1"/>
    </source>
</evidence>
<proteinExistence type="inferred from homology"/>
<dbReference type="STRING" id="1088818.A0A2I0BE00"/>
<dbReference type="OrthoDB" id="630895at2759"/>
<evidence type="ECO:0000256" key="5">
    <source>
        <dbReference type="ARBA" id="ARBA00025642"/>
    </source>
</evidence>
<evidence type="ECO:0000313" key="10">
    <source>
        <dbReference type="Proteomes" id="UP000236161"/>
    </source>
</evidence>
<dbReference type="EC" id="3.1.1.-" evidence="7"/>
<evidence type="ECO:0000256" key="7">
    <source>
        <dbReference type="RuleBase" id="RU361262"/>
    </source>
</evidence>
<dbReference type="SUPFAM" id="SSF52151">
    <property type="entry name" value="FabD/lysophospholipase-like"/>
    <property type="match status" value="1"/>
</dbReference>
<comment type="similarity">
    <text evidence="1 7">Belongs to the patatin family.</text>
</comment>
<dbReference type="Gene3D" id="3.40.1090.10">
    <property type="entry name" value="Cytosolic phospholipase A2 catalytic domain"/>
    <property type="match status" value="1"/>
</dbReference>
<dbReference type="PANTHER" id="PTHR32241:SF12">
    <property type="entry name" value="OS03G0784100 PROTEIN"/>
    <property type="match status" value="1"/>
</dbReference>
<dbReference type="CDD" id="cd07199">
    <property type="entry name" value="Pat17_PNPLA8_PNPLA9_like"/>
    <property type="match status" value="1"/>
</dbReference>
<keyword evidence="10" id="KW-1185">Reference proteome</keyword>
<reference evidence="9 10" key="1">
    <citation type="journal article" date="2017" name="Nature">
        <title>The Apostasia genome and the evolution of orchids.</title>
        <authorList>
            <person name="Zhang G.Q."/>
            <person name="Liu K.W."/>
            <person name="Li Z."/>
            <person name="Lohaus R."/>
            <person name="Hsiao Y.Y."/>
            <person name="Niu S.C."/>
            <person name="Wang J.Y."/>
            <person name="Lin Y.C."/>
            <person name="Xu Q."/>
            <person name="Chen L.J."/>
            <person name="Yoshida K."/>
            <person name="Fujiwara S."/>
            <person name="Wang Z.W."/>
            <person name="Zhang Y.Q."/>
            <person name="Mitsuda N."/>
            <person name="Wang M."/>
            <person name="Liu G.H."/>
            <person name="Pecoraro L."/>
            <person name="Huang H.X."/>
            <person name="Xiao X.J."/>
            <person name="Lin M."/>
            <person name="Wu X.Y."/>
            <person name="Wu W.L."/>
            <person name="Chen Y.Y."/>
            <person name="Chang S.B."/>
            <person name="Sakamoto S."/>
            <person name="Ohme-Takagi M."/>
            <person name="Yagi M."/>
            <person name="Zeng S.J."/>
            <person name="Shen C.Y."/>
            <person name="Yeh C.M."/>
            <person name="Luo Y.B."/>
            <person name="Tsai W.C."/>
            <person name="Van de Peer Y."/>
            <person name="Liu Z.J."/>
        </authorList>
    </citation>
    <scope>NUCLEOTIDE SEQUENCE [LARGE SCALE GENOMIC DNA]</scope>
    <source>
        <strain evidence="10">cv. Shenzhen</strain>
        <tissue evidence="9">Stem</tissue>
    </source>
</reference>
<keyword evidence="4 7" id="KW-0443">Lipid metabolism</keyword>
<dbReference type="InterPro" id="IPR016035">
    <property type="entry name" value="Acyl_Trfase/lysoPLipase"/>
</dbReference>
<dbReference type="GO" id="GO:0016787">
    <property type="term" value="F:hydrolase activity"/>
    <property type="evidence" value="ECO:0007669"/>
    <property type="project" value="UniProtKB-KW"/>
</dbReference>
<feature type="domain" description="PNPLA" evidence="8">
    <location>
        <begin position="67"/>
        <end position="253"/>
    </location>
</feature>
<organism evidence="9 10">
    <name type="scientific">Apostasia shenzhenica</name>
    <dbReference type="NCBI Taxonomy" id="1088818"/>
    <lineage>
        <taxon>Eukaryota</taxon>
        <taxon>Viridiplantae</taxon>
        <taxon>Streptophyta</taxon>
        <taxon>Embryophyta</taxon>
        <taxon>Tracheophyta</taxon>
        <taxon>Spermatophyta</taxon>
        <taxon>Magnoliopsida</taxon>
        <taxon>Liliopsida</taxon>
        <taxon>Asparagales</taxon>
        <taxon>Orchidaceae</taxon>
        <taxon>Apostasioideae</taxon>
        <taxon>Apostasia</taxon>
    </lineage>
</organism>
<dbReference type="GO" id="GO:0016042">
    <property type="term" value="P:lipid catabolic process"/>
    <property type="evidence" value="ECO:0007669"/>
    <property type="project" value="UniProtKB-KW"/>
</dbReference>
<comment type="function">
    <text evidence="7">Lipolytic acyl hydrolase (LAH).</text>
</comment>
<evidence type="ECO:0000256" key="4">
    <source>
        <dbReference type="ARBA" id="ARBA00023098"/>
    </source>
</evidence>
<dbReference type="EMBL" id="KZ451888">
    <property type="protein sequence ID" value="PKA66020.1"/>
    <property type="molecule type" value="Genomic_DNA"/>
</dbReference>
<evidence type="ECO:0000259" key="8">
    <source>
        <dbReference type="PROSITE" id="PS51635"/>
    </source>
</evidence>
<dbReference type="Pfam" id="PF01734">
    <property type="entry name" value="Patatin"/>
    <property type="match status" value="1"/>
</dbReference>
<comment type="function">
    <text evidence="5">Possesses non-specific lipolytic acyl hydrolase (LAH) activity. Hydrolyzes phospholipids as well as galactolipids. May play a role in disease resistance.</text>
</comment>
<sequence length="434" mass="45992">MAGTPALMIPSHEVDKLSYEIFSILESKFLFGYDDPKFFLSGNSPETPAKTPKRPAISLGKVRILSIDAAGDGFLAAASLARLETCLRCRSGDPAARIADFFDIAAGSGVGGVLATMLFTRGPEGRSLYSAEEALCFLAKNGPPSAPGRKGLLRGIFQPSSAGSFRRIFGDTTLRDTVKPVLIPCYDLSTGAPFLFSRADAVETDAYDFLIREVCAATCAGEELLKMSSIDGRTRISAVGGGLAMANPTAAAITHVLHNKQEFPFAGGVEDLLVVSIAGGEIFSAGSGAGVPSPSSSKLLRIAGNGMADTVDQAVAMAFLQNGTNNCNYVRIQAHGHGLQKPLNREVKKTMAAVQEILQQKSTDSMLFHGRKLSQQSNAEKLEQFAGKLIKEHDWRKKSPIPIVVLKQMITPRTSSATTITSTVTSSTTTSGSP</sequence>
<keyword evidence="2 7" id="KW-0378">Hydrolase</keyword>
<dbReference type="PANTHER" id="PTHR32241">
    <property type="entry name" value="PATATIN-LIKE PROTEIN 6"/>
    <property type="match status" value="1"/>
</dbReference>
<gene>
    <name evidence="9" type="ORF">AXF42_Ash010429</name>
</gene>
<accession>A0A2I0BE00</accession>
<comment type="caution">
    <text evidence="6">Lacks conserved residue(s) required for the propagation of feature annotation.</text>
</comment>
<dbReference type="PROSITE" id="PS51635">
    <property type="entry name" value="PNPLA"/>
    <property type="match status" value="1"/>
</dbReference>
<keyword evidence="3 7" id="KW-0442">Lipid degradation</keyword>
<comment type="domain">
    <text evidence="7">The nitrogen atoms of the two glycine residues in the GGXR motif define the oxyanion hole, and stabilize the oxyanion that forms during the nucleophilic attack by the catalytic serine during substrate cleavage.</text>
</comment>
<evidence type="ECO:0000256" key="6">
    <source>
        <dbReference type="PROSITE-ProRule" id="PRU01161"/>
    </source>
</evidence>
<protein>
    <recommendedName>
        <fullName evidence="7">Patatin</fullName>
        <ecNumber evidence="7">3.1.1.-</ecNumber>
    </recommendedName>
</protein>